<dbReference type="Pfam" id="PF05699">
    <property type="entry name" value="Dimer_Tnp_hAT"/>
    <property type="match status" value="1"/>
</dbReference>
<evidence type="ECO:0000259" key="1">
    <source>
        <dbReference type="Pfam" id="PF05699"/>
    </source>
</evidence>
<dbReference type="EnsemblPlants" id="AUR62036067-RA">
    <property type="protein sequence ID" value="AUR62036067-RA:cds"/>
    <property type="gene ID" value="AUR62036067"/>
</dbReference>
<dbReference type="InterPro" id="IPR008906">
    <property type="entry name" value="HATC_C_dom"/>
</dbReference>
<evidence type="ECO:0000313" key="4">
    <source>
        <dbReference type="Proteomes" id="UP000596660"/>
    </source>
</evidence>
<accession>A0A803MVZ0</accession>
<proteinExistence type="predicted"/>
<dbReference type="Proteomes" id="UP000596660">
    <property type="component" value="Unplaced"/>
</dbReference>
<dbReference type="PANTHER" id="PTHR23272">
    <property type="entry name" value="BED FINGER-RELATED"/>
    <property type="match status" value="1"/>
</dbReference>
<feature type="domain" description="HAT C-terminal dimerisation" evidence="1">
    <location>
        <begin position="301"/>
        <end position="372"/>
    </location>
</feature>
<dbReference type="GO" id="GO:0003677">
    <property type="term" value="F:DNA binding"/>
    <property type="evidence" value="ECO:0007669"/>
    <property type="project" value="InterPro"/>
</dbReference>
<dbReference type="InterPro" id="IPR025525">
    <property type="entry name" value="hAT-like_transposase_RNase-H"/>
</dbReference>
<reference evidence="3" key="1">
    <citation type="journal article" date="2017" name="Nature">
        <title>The genome of Chenopodium quinoa.</title>
        <authorList>
            <person name="Jarvis D.E."/>
            <person name="Ho Y.S."/>
            <person name="Lightfoot D.J."/>
            <person name="Schmoeckel S.M."/>
            <person name="Li B."/>
            <person name="Borm T.J.A."/>
            <person name="Ohyanagi H."/>
            <person name="Mineta K."/>
            <person name="Michell C.T."/>
            <person name="Saber N."/>
            <person name="Kharbatia N.M."/>
            <person name="Rupper R.R."/>
            <person name="Sharp A.R."/>
            <person name="Dally N."/>
            <person name="Boughton B.A."/>
            <person name="Woo Y.H."/>
            <person name="Gao G."/>
            <person name="Schijlen E.G.W.M."/>
            <person name="Guo X."/>
            <person name="Momin A.A."/>
            <person name="Negrao S."/>
            <person name="Al-Babili S."/>
            <person name="Gehring C."/>
            <person name="Roessner U."/>
            <person name="Jung C."/>
            <person name="Murphy K."/>
            <person name="Arold S.T."/>
            <person name="Gojobori T."/>
            <person name="van der Linden C.G."/>
            <person name="van Loo E.N."/>
            <person name="Jellen E.N."/>
            <person name="Maughan P.J."/>
            <person name="Tester M."/>
        </authorList>
    </citation>
    <scope>NUCLEOTIDE SEQUENCE [LARGE SCALE GENOMIC DNA]</scope>
    <source>
        <strain evidence="3">cv. PI 614886</strain>
    </source>
</reference>
<organism evidence="3 4">
    <name type="scientific">Chenopodium quinoa</name>
    <name type="common">Quinoa</name>
    <dbReference type="NCBI Taxonomy" id="63459"/>
    <lineage>
        <taxon>Eukaryota</taxon>
        <taxon>Viridiplantae</taxon>
        <taxon>Streptophyta</taxon>
        <taxon>Embryophyta</taxon>
        <taxon>Tracheophyta</taxon>
        <taxon>Spermatophyta</taxon>
        <taxon>Magnoliopsida</taxon>
        <taxon>eudicotyledons</taxon>
        <taxon>Gunneridae</taxon>
        <taxon>Pentapetalae</taxon>
        <taxon>Caryophyllales</taxon>
        <taxon>Chenopodiaceae</taxon>
        <taxon>Chenopodioideae</taxon>
        <taxon>Atripliceae</taxon>
        <taxon>Chenopodium</taxon>
    </lineage>
</organism>
<evidence type="ECO:0000313" key="3">
    <source>
        <dbReference type="EnsemblPlants" id="AUR62036067-RA:cds"/>
    </source>
</evidence>
<dbReference type="InterPro" id="IPR012337">
    <property type="entry name" value="RNaseH-like_sf"/>
</dbReference>
<protein>
    <submittedName>
        <fullName evidence="3">Uncharacterized protein</fullName>
    </submittedName>
</protein>
<keyword evidence="4" id="KW-1185">Reference proteome</keyword>
<dbReference type="Gramene" id="AUR62036067-RA">
    <property type="protein sequence ID" value="AUR62036067-RA:cds"/>
    <property type="gene ID" value="AUR62036067"/>
</dbReference>
<dbReference type="AlphaFoldDB" id="A0A803MVZ0"/>
<dbReference type="Pfam" id="PF14372">
    <property type="entry name" value="hAT-like_RNase-H"/>
    <property type="match status" value="1"/>
</dbReference>
<feature type="domain" description="hAT-like transposase RNase-H fold" evidence="2">
    <location>
        <begin position="112"/>
        <end position="193"/>
    </location>
</feature>
<sequence>MSDIWDHFIKYTEHGQGMCKRKHCVRIIRSSCNRVERFKKCALEEKISTQSMLCLDVPTRWNSTYLILGTAVKYVNPFKRYDEEDPHYNDDLWDVDGYGKGLGKPISDDWDHECCASSDDNFKNMSMKMKEKCEKYWGDHKRLNVMLFISAILDPRYKWDCVDYGICQMYKSNEALNVCNSVKKAFKNMHDEYKGSQVTTNSTSTLSGGSTSCGVDGEPSIGNKGIIRARYKKLKATKDDVDAKTELKIGPQRAGPPPTPLAPPLVVAPFPPSTSGARNYFDDYDHFVGTSTRSQVGKSQLEMYLDDDALDLNSQLNILEFWDQSFVKYLVVSKMARDLLTIPVSTKGSESAFSIGGKTVSASHCSLKSKTV</sequence>
<dbReference type="PANTHER" id="PTHR23272:SF184">
    <property type="entry name" value="OS03G0311250 PROTEIN"/>
    <property type="match status" value="1"/>
</dbReference>
<name>A0A803MVZ0_CHEQI</name>
<reference evidence="3" key="2">
    <citation type="submission" date="2021-03" db="UniProtKB">
        <authorList>
            <consortium name="EnsemblPlants"/>
        </authorList>
    </citation>
    <scope>IDENTIFICATION</scope>
</reference>
<dbReference type="SUPFAM" id="SSF53098">
    <property type="entry name" value="Ribonuclease H-like"/>
    <property type="match status" value="1"/>
</dbReference>
<dbReference type="GO" id="GO:0046983">
    <property type="term" value="F:protein dimerization activity"/>
    <property type="evidence" value="ECO:0007669"/>
    <property type="project" value="InterPro"/>
</dbReference>
<evidence type="ECO:0000259" key="2">
    <source>
        <dbReference type="Pfam" id="PF14372"/>
    </source>
</evidence>